<reference evidence="6 7" key="1">
    <citation type="submission" date="2016-11" db="EMBL/GenBank/DDBJ databases">
        <authorList>
            <person name="Jaros S."/>
            <person name="Januszkiewicz K."/>
            <person name="Wedrychowicz H."/>
        </authorList>
    </citation>
    <scope>NUCLEOTIDE SEQUENCE [LARGE SCALE GENOMIC DNA]</scope>
    <source>
        <strain evidence="6 7">DSM 10068</strain>
    </source>
</reference>
<keyword evidence="5" id="KW-0460">Magnesium</keyword>
<dbReference type="OrthoDB" id="9801938at2"/>
<comment type="cofactor">
    <cofactor evidence="5">
        <name>Mg(2+)</name>
        <dbReference type="ChEBI" id="CHEBI:18420"/>
    </cofactor>
</comment>
<dbReference type="NCBIfam" id="TIGR02727">
    <property type="entry name" value="MTHFS_bact"/>
    <property type="match status" value="1"/>
</dbReference>
<dbReference type="EC" id="6.3.3.2" evidence="5"/>
<gene>
    <name evidence="6" type="ORF">SAMN02745823_02667</name>
</gene>
<dbReference type="GO" id="GO:0046872">
    <property type="term" value="F:metal ion binding"/>
    <property type="evidence" value="ECO:0007669"/>
    <property type="project" value="UniProtKB-KW"/>
</dbReference>
<evidence type="ECO:0000256" key="5">
    <source>
        <dbReference type="RuleBase" id="RU361279"/>
    </source>
</evidence>
<evidence type="ECO:0000256" key="2">
    <source>
        <dbReference type="ARBA" id="ARBA00022741"/>
    </source>
</evidence>
<dbReference type="PANTHER" id="PTHR23407:SF1">
    <property type="entry name" value="5-FORMYLTETRAHYDROFOLATE CYCLO-LIGASE"/>
    <property type="match status" value="1"/>
</dbReference>
<dbReference type="InterPro" id="IPR037171">
    <property type="entry name" value="NagB/RpiA_transferase-like"/>
</dbReference>
<evidence type="ECO:0000313" key="7">
    <source>
        <dbReference type="Proteomes" id="UP000183995"/>
    </source>
</evidence>
<comment type="catalytic activity">
    <reaction evidence="5">
        <text>(6S)-5-formyl-5,6,7,8-tetrahydrofolate + ATP = (6R)-5,10-methenyltetrahydrofolate + ADP + phosphate</text>
        <dbReference type="Rhea" id="RHEA:10488"/>
        <dbReference type="ChEBI" id="CHEBI:30616"/>
        <dbReference type="ChEBI" id="CHEBI:43474"/>
        <dbReference type="ChEBI" id="CHEBI:57455"/>
        <dbReference type="ChEBI" id="CHEBI:57457"/>
        <dbReference type="ChEBI" id="CHEBI:456216"/>
        <dbReference type="EC" id="6.3.3.2"/>
    </reaction>
</comment>
<keyword evidence="3 4" id="KW-0067">ATP-binding</keyword>
<evidence type="ECO:0000313" key="6">
    <source>
        <dbReference type="EMBL" id="SHI13214.1"/>
    </source>
</evidence>
<dbReference type="GO" id="GO:0035999">
    <property type="term" value="P:tetrahydrofolate interconversion"/>
    <property type="evidence" value="ECO:0007669"/>
    <property type="project" value="TreeGrafter"/>
</dbReference>
<keyword evidence="6" id="KW-0436">Ligase</keyword>
<dbReference type="InterPro" id="IPR002698">
    <property type="entry name" value="FTHF_cligase"/>
</dbReference>
<proteinExistence type="inferred from homology"/>
<accession>A0A1M5YN13</accession>
<keyword evidence="2 4" id="KW-0547">Nucleotide-binding</keyword>
<sequence>MKAEKTALRKQVMKKIEELPDDYIAESDRGIFDNLTKLPEFQKAKTIFTFYSMGREPDTRRLVEYALGQHKTVALPVCAKCGVMDARAIASTEELSLSSYQLLEPLGSTQVVAPEALDFIIVPALAYDREGYRLGYGGGYYDRFLLKTKAFTAGIARERLLMDAVPREAHDVAVRCVVTEKEARLR</sequence>
<evidence type="ECO:0000256" key="1">
    <source>
        <dbReference type="ARBA" id="ARBA00010638"/>
    </source>
</evidence>
<keyword evidence="7" id="KW-1185">Reference proteome</keyword>
<feature type="binding site" evidence="4">
    <location>
        <begin position="133"/>
        <end position="141"/>
    </location>
    <ligand>
        <name>ATP</name>
        <dbReference type="ChEBI" id="CHEBI:30616"/>
    </ligand>
</feature>
<keyword evidence="5" id="KW-0479">Metal-binding</keyword>
<dbReference type="Gene3D" id="3.40.50.10420">
    <property type="entry name" value="NagB/RpiA/CoA transferase-like"/>
    <property type="match status" value="1"/>
</dbReference>
<dbReference type="GO" id="GO:0009396">
    <property type="term" value="P:folic acid-containing compound biosynthetic process"/>
    <property type="evidence" value="ECO:0007669"/>
    <property type="project" value="TreeGrafter"/>
</dbReference>
<evidence type="ECO:0000256" key="3">
    <source>
        <dbReference type="ARBA" id="ARBA00022840"/>
    </source>
</evidence>
<dbReference type="Pfam" id="PF01812">
    <property type="entry name" value="5-FTHF_cyc-lig"/>
    <property type="match status" value="1"/>
</dbReference>
<dbReference type="AlphaFoldDB" id="A0A1M5YN13"/>
<dbReference type="InterPro" id="IPR024185">
    <property type="entry name" value="FTHF_cligase-like_sf"/>
</dbReference>
<dbReference type="SUPFAM" id="SSF100950">
    <property type="entry name" value="NagB/RpiA/CoA transferase-like"/>
    <property type="match status" value="1"/>
</dbReference>
<dbReference type="EMBL" id="FQXV01000009">
    <property type="protein sequence ID" value="SHI13214.1"/>
    <property type="molecule type" value="Genomic_DNA"/>
</dbReference>
<dbReference type="STRING" id="1123282.SAMN02745823_02667"/>
<feature type="binding site" evidence="4">
    <location>
        <begin position="5"/>
        <end position="9"/>
    </location>
    <ligand>
        <name>ATP</name>
        <dbReference type="ChEBI" id="CHEBI:30616"/>
    </ligand>
</feature>
<dbReference type="Proteomes" id="UP000183995">
    <property type="component" value="Unassembled WGS sequence"/>
</dbReference>
<dbReference type="GO" id="GO:0030272">
    <property type="term" value="F:5-formyltetrahydrofolate cyclo-ligase activity"/>
    <property type="evidence" value="ECO:0007669"/>
    <property type="project" value="UniProtKB-EC"/>
</dbReference>
<evidence type="ECO:0000256" key="4">
    <source>
        <dbReference type="PIRSR" id="PIRSR006806-1"/>
    </source>
</evidence>
<feature type="binding site" evidence="4">
    <location>
        <position position="56"/>
    </location>
    <ligand>
        <name>substrate</name>
    </ligand>
</feature>
<organism evidence="6 7">
    <name type="scientific">Sporobacter termitidis DSM 10068</name>
    <dbReference type="NCBI Taxonomy" id="1123282"/>
    <lineage>
        <taxon>Bacteria</taxon>
        <taxon>Bacillati</taxon>
        <taxon>Bacillota</taxon>
        <taxon>Clostridia</taxon>
        <taxon>Eubacteriales</taxon>
        <taxon>Oscillospiraceae</taxon>
        <taxon>Sporobacter</taxon>
    </lineage>
</organism>
<name>A0A1M5YN13_9FIRM</name>
<dbReference type="GO" id="GO:0005524">
    <property type="term" value="F:ATP binding"/>
    <property type="evidence" value="ECO:0007669"/>
    <property type="project" value="UniProtKB-KW"/>
</dbReference>
<dbReference type="PIRSF" id="PIRSF006806">
    <property type="entry name" value="FTHF_cligase"/>
    <property type="match status" value="1"/>
</dbReference>
<comment type="similarity">
    <text evidence="1 5">Belongs to the 5-formyltetrahydrofolate cyclo-ligase family.</text>
</comment>
<dbReference type="PANTHER" id="PTHR23407">
    <property type="entry name" value="ATPASE INHIBITOR/5-FORMYLTETRAHYDROFOLATE CYCLO-LIGASE"/>
    <property type="match status" value="1"/>
</dbReference>
<protein>
    <recommendedName>
        <fullName evidence="5">5-formyltetrahydrofolate cyclo-ligase</fullName>
        <ecNumber evidence="5">6.3.3.2</ecNumber>
    </recommendedName>
</protein>
<dbReference type="RefSeq" id="WP_073079834.1">
    <property type="nucleotide sequence ID" value="NZ_FQXV01000009.1"/>
</dbReference>